<dbReference type="EMBL" id="AJ890364">
    <property type="protein sequence ID" value="CAI65538.1"/>
    <property type="molecule type" value="Genomic_DNA"/>
</dbReference>
<dbReference type="KEGG" id="vg:3654937"/>
<dbReference type="RefSeq" id="YP_293869.1">
    <property type="nucleotide sequence ID" value="NC_007346.1"/>
</dbReference>
<dbReference type="Proteomes" id="UP000000863">
    <property type="component" value="Segment"/>
</dbReference>
<name>Q4A318_EHV8U</name>
<sequence>MPSIRITTTLTNEERDSLYLGNIPLIVLLFDQYYRKNKRYPTLSWYRKQLIIKDSMPTVVDWEYNIDHILPQKMAGKLNHPKNLIIIPACMNKSFGKFIDKDKLNFIGNDIFNTATEFLKDILEDKQEYNPFGIYKYTS</sequence>
<protein>
    <submittedName>
        <fullName evidence="1">Uncharacterized protein</fullName>
    </submittedName>
</protein>
<accession>Q4A318</accession>
<gene>
    <name evidence="1" type="ORF">EhV115</name>
</gene>
<organism evidence="1 2">
    <name type="scientific">Emiliania huxleyi virus 86 (isolate United Kingdom/English Channel/1999)</name>
    <name type="common">EhV-86</name>
    <dbReference type="NCBI Taxonomy" id="654925"/>
    <lineage>
        <taxon>Viruses</taxon>
        <taxon>Varidnaviria</taxon>
        <taxon>Bamfordvirae</taxon>
        <taxon>Nucleocytoviricota</taxon>
        <taxon>Megaviricetes</taxon>
        <taxon>Algavirales</taxon>
        <taxon>Phycodnaviridae</taxon>
        <taxon>Coccolithovirus</taxon>
        <taxon>Coccolithovirus huxleyi</taxon>
        <taxon>Emiliania huxleyi virus 86</taxon>
    </lineage>
</organism>
<reference evidence="1 2" key="1">
    <citation type="journal article" date="2005" name="Science">
        <title>Complete genome sequence and lytic phase transcription profile of a Coccolithovirus.</title>
        <authorList>
            <person name="Wilson W.H."/>
            <person name="Schroeder D.C."/>
            <person name="Allen M.J."/>
            <person name="Holden M.T.G."/>
            <person name="Parkhill J."/>
            <person name="Barrell B.G."/>
            <person name="Churcher C."/>
            <person name="Hamlin N."/>
            <person name="Mungall K."/>
            <person name="Norbertczak H."/>
            <person name="Quail M.A."/>
            <person name="Price C."/>
            <person name="Rabbinowitsch E."/>
            <person name="Walker D."/>
            <person name="Craigon M."/>
            <person name="Roy D."/>
            <person name="Ghazal P."/>
        </authorList>
    </citation>
    <scope>NUCLEOTIDE SEQUENCE [LARGE SCALE GENOMIC DNA]</scope>
    <source>
        <strain evidence="2">Isolate United Kingdom/English Channel/1999</strain>
    </source>
</reference>
<proteinExistence type="predicted"/>
<dbReference type="GeneID" id="3654937"/>
<evidence type="ECO:0000313" key="1">
    <source>
        <dbReference type="EMBL" id="CAI65538.1"/>
    </source>
</evidence>
<evidence type="ECO:0000313" key="2">
    <source>
        <dbReference type="Proteomes" id="UP000000863"/>
    </source>
</evidence>
<keyword evidence="2" id="KW-1185">Reference proteome</keyword>
<organismHost>
    <name type="scientific">Emiliania huxleyi</name>
    <name type="common">Coccolithophore</name>
    <name type="synonym">Pontosphaera huxleyi</name>
    <dbReference type="NCBI Taxonomy" id="2903"/>
</organismHost>